<gene>
    <name evidence="3" type="ORF">M3N64_07920</name>
</gene>
<proteinExistence type="predicted"/>
<feature type="region of interest" description="Disordered" evidence="1">
    <location>
        <begin position="42"/>
        <end position="61"/>
    </location>
</feature>
<organism evidence="3 4">
    <name type="scientific">Sporolactobacillus mangiferae</name>
    <dbReference type="NCBI Taxonomy" id="2940498"/>
    <lineage>
        <taxon>Bacteria</taxon>
        <taxon>Bacillati</taxon>
        <taxon>Bacillota</taxon>
        <taxon>Bacilli</taxon>
        <taxon>Bacillales</taxon>
        <taxon>Sporolactobacillaceae</taxon>
        <taxon>Sporolactobacillus</taxon>
    </lineage>
</organism>
<evidence type="ECO:0000313" key="4">
    <source>
        <dbReference type="Proteomes" id="UP001203004"/>
    </source>
</evidence>
<evidence type="ECO:0000256" key="1">
    <source>
        <dbReference type="SAM" id="MobiDB-lite"/>
    </source>
</evidence>
<feature type="transmembrane region" description="Helical" evidence="2">
    <location>
        <begin position="6"/>
        <end position="27"/>
    </location>
</feature>
<sequence length="82" mass="9774">MRYFYGIIDLMKICAWFVLFTAIFYLGMTWMDQHLEKTHRYDEPGSGAVKVDQTQTGKNPGAYEREEDYVLSRFFEFLRDGE</sequence>
<keyword evidence="2" id="KW-0472">Membrane</keyword>
<protein>
    <submittedName>
        <fullName evidence="3">YqzK family protein</fullName>
    </submittedName>
</protein>
<dbReference type="Proteomes" id="UP001203004">
    <property type="component" value="Unassembled WGS sequence"/>
</dbReference>
<keyword evidence="2" id="KW-0812">Transmembrane</keyword>
<dbReference type="RefSeq" id="WP_249100720.1">
    <property type="nucleotide sequence ID" value="NZ_JAMAST010000007.1"/>
</dbReference>
<reference evidence="3 4" key="1">
    <citation type="submission" date="2022-05" db="EMBL/GenBank/DDBJ databases">
        <title>Sporolactobacillus sp nov CPB3-1, isolated from tree bark (Mangifera indica L.).</title>
        <authorList>
            <person name="Phuengjayaem S."/>
            <person name="Tanasupawat S."/>
        </authorList>
    </citation>
    <scope>NUCLEOTIDE SEQUENCE [LARGE SCALE GENOMIC DNA]</scope>
    <source>
        <strain evidence="3 4">CPB3-1</strain>
    </source>
</reference>
<evidence type="ECO:0000256" key="2">
    <source>
        <dbReference type="SAM" id="Phobius"/>
    </source>
</evidence>
<comment type="caution">
    <text evidence="3">The sequence shown here is derived from an EMBL/GenBank/DDBJ whole genome shotgun (WGS) entry which is preliminary data.</text>
</comment>
<keyword evidence="4" id="KW-1185">Reference proteome</keyword>
<keyword evidence="2" id="KW-1133">Transmembrane helix</keyword>
<accession>A0ABT0MAG9</accession>
<dbReference type="EMBL" id="JAMAST010000007">
    <property type="protein sequence ID" value="MCL1631877.1"/>
    <property type="molecule type" value="Genomic_DNA"/>
</dbReference>
<evidence type="ECO:0000313" key="3">
    <source>
        <dbReference type="EMBL" id="MCL1631877.1"/>
    </source>
</evidence>
<name>A0ABT0MAG9_9BACL</name>
<dbReference type="InterPro" id="IPR025321">
    <property type="entry name" value="DUF4227"/>
</dbReference>
<dbReference type="Pfam" id="PF14004">
    <property type="entry name" value="DUF4227"/>
    <property type="match status" value="1"/>
</dbReference>